<dbReference type="InterPro" id="IPR050706">
    <property type="entry name" value="Cyclic-di-GMP_PDE-like"/>
</dbReference>
<comment type="caution">
    <text evidence="4">The sequence shown here is derived from an EMBL/GenBank/DDBJ whole genome shotgun (WGS) entry which is preliminary data.</text>
</comment>
<dbReference type="GO" id="GO:0071111">
    <property type="term" value="F:cyclic-guanylate-specific phosphodiesterase activity"/>
    <property type="evidence" value="ECO:0007669"/>
    <property type="project" value="InterPro"/>
</dbReference>
<dbReference type="PANTHER" id="PTHR33121">
    <property type="entry name" value="CYCLIC DI-GMP PHOSPHODIESTERASE PDEF"/>
    <property type="match status" value="1"/>
</dbReference>
<dbReference type="RefSeq" id="WP_106210663.1">
    <property type="nucleotide sequence ID" value="NZ_PVZF01000005.1"/>
</dbReference>
<dbReference type="Gene3D" id="3.30.70.270">
    <property type="match status" value="1"/>
</dbReference>
<feature type="domain" description="GGDEF" evidence="3">
    <location>
        <begin position="426"/>
        <end position="549"/>
    </location>
</feature>
<evidence type="ECO:0000313" key="5">
    <source>
        <dbReference type="Proteomes" id="UP000238083"/>
    </source>
</evidence>
<accession>A0A2T0R4P6</accession>
<dbReference type="InterPro" id="IPR001633">
    <property type="entry name" value="EAL_dom"/>
</dbReference>
<evidence type="ECO:0000259" key="2">
    <source>
        <dbReference type="PROSITE" id="PS50883"/>
    </source>
</evidence>
<dbReference type="InterPro" id="IPR000160">
    <property type="entry name" value="GGDEF_dom"/>
</dbReference>
<dbReference type="SMART" id="SM00052">
    <property type="entry name" value="EAL"/>
    <property type="match status" value="1"/>
</dbReference>
<dbReference type="PROSITE" id="PS50887">
    <property type="entry name" value="GGDEF"/>
    <property type="match status" value="1"/>
</dbReference>
<dbReference type="InterPro" id="IPR035919">
    <property type="entry name" value="EAL_sf"/>
</dbReference>
<dbReference type="PANTHER" id="PTHR33121:SF76">
    <property type="entry name" value="SIGNALING PROTEIN"/>
    <property type="match status" value="1"/>
</dbReference>
<organism evidence="4 5">
    <name type="scientific">Kineococcus rhizosphaerae</name>
    <dbReference type="NCBI Taxonomy" id="559628"/>
    <lineage>
        <taxon>Bacteria</taxon>
        <taxon>Bacillati</taxon>
        <taxon>Actinomycetota</taxon>
        <taxon>Actinomycetes</taxon>
        <taxon>Kineosporiales</taxon>
        <taxon>Kineosporiaceae</taxon>
        <taxon>Kineococcus</taxon>
    </lineage>
</organism>
<sequence length="549" mass="56165">MTTPGSTLPSTVRAATAPGPGAADAGGPAPVWDVDRVLDEGAVRTVFQCVHDARTGRPVAVEAFVRGPQDSALASPAQLLRAAAGRGRLADLDRSAHEHALAAVAALPAPWTVFLNSSVEGVAPDLPEVAAHVIVDVDARTLLAQPGRALRLARRSRARGWGVALDGAGADLDVLALLPVLEPDVVKLDLRALARRTRDEVAGFAALVGAYAAATGALVLAEAVESADDLERAQSFGADLLQGWDVAPTGPLPSGAPEALPRPDAPRPPVPGASPDALARLSALARPANADVVERSLEHLRLRARREPDPSVVVSLGGAAARRAAADLGHVAVRAHADLDGHGLAVLAPHVATVVVTRPAGGPAGGRELAVSHDRALVTALVAEALSSDRAPAPADPVVAVRPPSPAPPLAEVVSQALEADRRTGTGTGLLLVGVDGTSRRGGREDVVRRMRRAVRSVDRWIPLGADQFAVLLTGLPRAGSEGVVERVADALLMAVELAVDDHPSLSVSIGASLAPDRAATGVEAHRQAVAALESARGAGGHCARIWPV</sequence>
<dbReference type="SUPFAM" id="SSF55073">
    <property type="entry name" value="Nucleotide cyclase"/>
    <property type="match status" value="1"/>
</dbReference>
<dbReference type="AlphaFoldDB" id="A0A2T0R4P6"/>
<dbReference type="InterPro" id="IPR029787">
    <property type="entry name" value="Nucleotide_cyclase"/>
</dbReference>
<dbReference type="EMBL" id="PVZF01000005">
    <property type="protein sequence ID" value="PRY15348.1"/>
    <property type="molecule type" value="Genomic_DNA"/>
</dbReference>
<proteinExistence type="predicted"/>
<feature type="compositionally biased region" description="Low complexity" evidence="1">
    <location>
        <begin position="14"/>
        <end position="28"/>
    </location>
</feature>
<evidence type="ECO:0000256" key="1">
    <source>
        <dbReference type="SAM" id="MobiDB-lite"/>
    </source>
</evidence>
<evidence type="ECO:0000313" key="4">
    <source>
        <dbReference type="EMBL" id="PRY15348.1"/>
    </source>
</evidence>
<feature type="domain" description="EAL" evidence="2">
    <location>
        <begin position="27"/>
        <end position="263"/>
    </location>
</feature>
<protein>
    <submittedName>
        <fullName evidence="4">EAL domain-containing protein (Putative c-di-GMP-specific phosphodiesterase class I)</fullName>
    </submittedName>
</protein>
<dbReference type="Pfam" id="PF00563">
    <property type="entry name" value="EAL"/>
    <property type="match status" value="1"/>
</dbReference>
<feature type="region of interest" description="Disordered" evidence="1">
    <location>
        <begin position="1"/>
        <end position="28"/>
    </location>
</feature>
<dbReference type="OrthoDB" id="3278016at2"/>
<keyword evidence="5" id="KW-1185">Reference proteome</keyword>
<dbReference type="SUPFAM" id="SSF141868">
    <property type="entry name" value="EAL domain-like"/>
    <property type="match status" value="1"/>
</dbReference>
<evidence type="ECO:0000259" key="3">
    <source>
        <dbReference type="PROSITE" id="PS50887"/>
    </source>
</evidence>
<feature type="compositionally biased region" description="Polar residues" evidence="1">
    <location>
        <begin position="1"/>
        <end position="10"/>
    </location>
</feature>
<dbReference type="InterPro" id="IPR043128">
    <property type="entry name" value="Rev_trsase/Diguanyl_cyclase"/>
</dbReference>
<feature type="region of interest" description="Disordered" evidence="1">
    <location>
        <begin position="247"/>
        <end position="275"/>
    </location>
</feature>
<dbReference type="Gene3D" id="3.20.20.450">
    <property type="entry name" value="EAL domain"/>
    <property type="match status" value="1"/>
</dbReference>
<dbReference type="Proteomes" id="UP000238083">
    <property type="component" value="Unassembled WGS sequence"/>
</dbReference>
<name>A0A2T0R4P6_9ACTN</name>
<dbReference type="PROSITE" id="PS50883">
    <property type="entry name" value="EAL"/>
    <property type="match status" value="1"/>
</dbReference>
<reference evidence="4 5" key="1">
    <citation type="submission" date="2018-03" db="EMBL/GenBank/DDBJ databases">
        <title>Genomic Encyclopedia of Archaeal and Bacterial Type Strains, Phase II (KMG-II): from individual species to whole genera.</title>
        <authorList>
            <person name="Goeker M."/>
        </authorList>
    </citation>
    <scope>NUCLEOTIDE SEQUENCE [LARGE SCALE GENOMIC DNA]</scope>
    <source>
        <strain evidence="4 5">DSM 19711</strain>
    </source>
</reference>
<gene>
    <name evidence="4" type="ORF">CLV37_105276</name>
</gene>